<dbReference type="EMBL" id="BLAL01000046">
    <property type="protein sequence ID" value="GES79879.1"/>
    <property type="molecule type" value="Genomic_DNA"/>
</dbReference>
<gene>
    <name evidence="1" type="ORF">RCL2_000717300</name>
</gene>
<sequence>MSCFVKTGDYIFDDSYYRPVKKSLENPMDTMMIYLMDLCCNLFLAHDLLDVFPIILDEAQSLEMIFMGKFRSRHDKDEERSLLSPIFQTLKRLTPSFSNNCIIPCGTGLGLLSLYEVLASTRISKPDQGIDKFTEFGGWESISHVKNYVIVKNWQEKAKTIIIKDREIMFSFTREKKSMDQNEGYRVS</sequence>
<organism evidence="1 2">
    <name type="scientific">Rhizophagus clarus</name>
    <dbReference type="NCBI Taxonomy" id="94130"/>
    <lineage>
        <taxon>Eukaryota</taxon>
        <taxon>Fungi</taxon>
        <taxon>Fungi incertae sedis</taxon>
        <taxon>Mucoromycota</taxon>
        <taxon>Glomeromycotina</taxon>
        <taxon>Glomeromycetes</taxon>
        <taxon>Glomerales</taxon>
        <taxon>Glomeraceae</taxon>
        <taxon>Rhizophagus</taxon>
    </lineage>
</organism>
<evidence type="ECO:0000313" key="1">
    <source>
        <dbReference type="EMBL" id="GES79879.1"/>
    </source>
</evidence>
<dbReference type="Proteomes" id="UP000615446">
    <property type="component" value="Unassembled WGS sequence"/>
</dbReference>
<name>A0A8H3QKH5_9GLOM</name>
<evidence type="ECO:0000313" key="2">
    <source>
        <dbReference type="Proteomes" id="UP000615446"/>
    </source>
</evidence>
<accession>A0A8H3QKH5</accession>
<dbReference type="AlphaFoldDB" id="A0A8H3QKH5"/>
<reference evidence="1" key="1">
    <citation type="submission" date="2019-10" db="EMBL/GenBank/DDBJ databases">
        <title>Conservation and host-specific expression of non-tandemly repeated heterogenous ribosome RNA gene in arbuscular mycorrhizal fungi.</title>
        <authorList>
            <person name="Maeda T."/>
            <person name="Kobayashi Y."/>
            <person name="Nakagawa T."/>
            <person name="Ezawa T."/>
            <person name="Yamaguchi K."/>
            <person name="Bino T."/>
            <person name="Nishimoto Y."/>
            <person name="Shigenobu S."/>
            <person name="Kawaguchi M."/>
        </authorList>
    </citation>
    <scope>NUCLEOTIDE SEQUENCE</scope>
    <source>
        <strain evidence="1">HR1</strain>
    </source>
</reference>
<proteinExistence type="predicted"/>
<comment type="caution">
    <text evidence="1">The sequence shown here is derived from an EMBL/GenBank/DDBJ whole genome shotgun (WGS) entry which is preliminary data.</text>
</comment>
<protein>
    <submittedName>
        <fullName evidence="1">Uncharacterized protein</fullName>
    </submittedName>
</protein>
<dbReference type="OrthoDB" id="2393824at2759"/>